<dbReference type="NCBIfam" id="NF009466">
    <property type="entry name" value="PRK12826.1-2"/>
    <property type="match status" value="1"/>
</dbReference>
<dbReference type="InterPro" id="IPR050259">
    <property type="entry name" value="SDR"/>
</dbReference>
<dbReference type="InterPro" id="IPR036291">
    <property type="entry name" value="NAD(P)-bd_dom_sf"/>
</dbReference>
<evidence type="ECO:0000313" key="3">
    <source>
        <dbReference type="EMBL" id="MWG33418.1"/>
    </source>
</evidence>
<reference evidence="3 4" key="1">
    <citation type="submission" date="2019-12" db="EMBL/GenBank/DDBJ databases">
        <title>Halocatena pleomorpha gen. nov. sp. nov., an extremely halophilic archaeon of family Halobacteriaceae isolated from saltpan soil.</title>
        <authorList>
            <person name="Pal Y."/>
            <person name="Verma A."/>
            <person name="Krishnamurthi S."/>
            <person name="Kumar P."/>
        </authorList>
    </citation>
    <scope>NUCLEOTIDE SEQUENCE [LARGE SCALE GENOMIC DNA]</scope>
    <source>
        <strain evidence="3 4">JCM 16495</strain>
    </source>
</reference>
<proteinExistence type="inferred from homology"/>
<gene>
    <name evidence="3" type="ORF">GQS65_02755</name>
</gene>
<dbReference type="PROSITE" id="PS00061">
    <property type="entry name" value="ADH_SHORT"/>
    <property type="match status" value="1"/>
</dbReference>
<dbReference type="FunFam" id="3.40.50.720:FF:000084">
    <property type="entry name" value="Short-chain dehydrogenase reductase"/>
    <property type="match status" value="1"/>
</dbReference>
<dbReference type="AlphaFoldDB" id="A0A6B0GP83"/>
<dbReference type="InterPro" id="IPR002347">
    <property type="entry name" value="SDR_fam"/>
</dbReference>
<dbReference type="Proteomes" id="UP000451471">
    <property type="component" value="Unassembled WGS sequence"/>
</dbReference>
<dbReference type="EMBL" id="WSZK01000007">
    <property type="protein sequence ID" value="MWG33418.1"/>
    <property type="molecule type" value="Genomic_DNA"/>
</dbReference>
<dbReference type="PANTHER" id="PTHR42879">
    <property type="entry name" value="3-OXOACYL-(ACYL-CARRIER-PROTEIN) REDUCTASE"/>
    <property type="match status" value="1"/>
</dbReference>
<keyword evidence="4" id="KW-1185">Reference proteome</keyword>
<dbReference type="GO" id="GO:0032787">
    <property type="term" value="P:monocarboxylic acid metabolic process"/>
    <property type="evidence" value="ECO:0007669"/>
    <property type="project" value="UniProtKB-ARBA"/>
</dbReference>
<dbReference type="Gene3D" id="3.40.50.720">
    <property type="entry name" value="NAD(P)-binding Rossmann-like Domain"/>
    <property type="match status" value="1"/>
</dbReference>
<sequence length="251" mass="27261">MVTGGGRGIGQSISVELARNGANVVVADLDPDEMAETRRRVEELGGEALCVEMDLTRPESIERAVDYAVEEFGTVEILVNNAGIAGPTATCDEVTVEQWDQTMAVNLRGAFLMTRSVLPVMKREGYGRIVNIASVTGKRPVPHRTPYATSKMGLIGFTRSLAAEVGRYDINANVVCPGSVEGPRIERVFRRHAEANGHTAEEVKEMEMEKSARKELVSPENVARTVTLLCSSMTDQMTGQDLNVSAGKVMY</sequence>
<organism evidence="3 4">
    <name type="scientific">Halomarina oriensis</name>
    <dbReference type="NCBI Taxonomy" id="671145"/>
    <lineage>
        <taxon>Archaea</taxon>
        <taxon>Methanobacteriati</taxon>
        <taxon>Methanobacteriota</taxon>
        <taxon>Stenosarchaea group</taxon>
        <taxon>Halobacteria</taxon>
        <taxon>Halobacteriales</taxon>
        <taxon>Natronomonadaceae</taxon>
        <taxon>Halomarina</taxon>
    </lineage>
</organism>
<comment type="similarity">
    <text evidence="1 2">Belongs to the short-chain dehydrogenases/reductases (SDR) family.</text>
</comment>
<evidence type="ECO:0000313" key="4">
    <source>
        <dbReference type="Proteomes" id="UP000451471"/>
    </source>
</evidence>
<dbReference type="CDD" id="cd05233">
    <property type="entry name" value="SDR_c"/>
    <property type="match status" value="1"/>
</dbReference>
<dbReference type="PRINTS" id="PR00080">
    <property type="entry name" value="SDRFAMILY"/>
</dbReference>
<comment type="caution">
    <text evidence="3">The sequence shown here is derived from an EMBL/GenBank/DDBJ whole genome shotgun (WGS) entry which is preliminary data.</text>
</comment>
<evidence type="ECO:0000256" key="2">
    <source>
        <dbReference type="RuleBase" id="RU000363"/>
    </source>
</evidence>
<dbReference type="InterPro" id="IPR020904">
    <property type="entry name" value="Sc_DH/Rdtase_CS"/>
</dbReference>
<protein>
    <submittedName>
        <fullName evidence="3">SDR family oxidoreductase</fullName>
    </submittedName>
</protein>
<dbReference type="Pfam" id="PF00106">
    <property type="entry name" value="adh_short"/>
    <property type="match status" value="1"/>
</dbReference>
<dbReference type="PRINTS" id="PR00081">
    <property type="entry name" value="GDHRDH"/>
</dbReference>
<dbReference type="SUPFAM" id="SSF51735">
    <property type="entry name" value="NAD(P)-binding Rossmann-fold domains"/>
    <property type="match status" value="1"/>
</dbReference>
<evidence type="ECO:0000256" key="1">
    <source>
        <dbReference type="ARBA" id="ARBA00006484"/>
    </source>
</evidence>
<dbReference type="PANTHER" id="PTHR42879:SF2">
    <property type="entry name" value="3-OXOACYL-[ACYL-CARRIER-PROTEIN] REDUCTASE FABG"/>
    <property type="match status" value="1"/>
</dbReference>
<name>A0A6B0GP83_9EURY</name>
<accession>A0A6B0GP83</accession>